<reference evidence="11" key="1">
    <citation type="submission" date="2022-11" db="EMBL/GenBank/DDBJ databases">
        <authorList>
            <person name="Kikuchi T."/>
        </authorList>
    </citation>
    <scope>NUCLEOTIDE SEQUENCE</scope>
    <source>
        <strain evidence="11">PS1010</strain>
    </source>
</reference>
<dbReference type="FunFam" id="3.90.470.20:FF:000003">
    <property type="entry name" value="L-aminoadipate-semialdehyde dehydrogenase-phosphopantetheinyl transferase"/>
    <property type="match status" value="1"/>
</dbReference>
<organism evidence="11 12">
    <name type="scientific">Caenorhabditis angaria</name>
    <dbReference type="NCBI Taxonomy" id="860376"/>
    <lineage>
        <taxon>Eukaryota</taxon>
        <taxon>Metazoa</taxon>
        <taxon>Ecdysozoa</taxon>
        <taxon>Nematoda</taxon>
        <taxon>Chromadorea</taxon>
        <taxon>Rhabditida</taxon>
        <taxon>Rhabditina</taxon>
        <taxon>Rhabditomorpha</taxon>
        <taxon>Rhabditoidea</taxon>
        <taxon>Rhabditidae</taxon>
        <taxon>Peloderinae</taxon>
        <taxon>Caenorhabditis</taxon>
    </lineage>
</organism>
<dbReference type="Pfam" id="PF01648">
    <property type="entry name" value="ACPS"/>
    <property type="match status" value="1"/>
</dbReference>
<dbReference type="Proteomes" id="UP001152747">
    <property type="component" value="Unassembled WGS sequence"/>
</dbReference>
<comment type="caution">
    <text evidence="11">The sequence shown here is derived from an EMBL/GenBank/DDBJ whole genome shotgun (WGS) entry which is preliminary data.</text>
</comment>
<protein>
    <recommendedName>
        <fullName evidence="3">L-aminoadipate-semialdehyde dehydrogenase-phosphopantetheinyl transferase</fullName>
        <ecNumber evidence="2">2.7.8.7</ecNumber>
    </recommendedName>
    <alternativeName>
        <fullName evidence="5">4'-phosphopantetheinyl transferase</fullName>
    </alternativeName>
    <alternativeName>
        <fullName evidence="6">Alpha-aminoadipic semialdehyde dehydrogenase-phosphopantetheinyl transferase</fullName>
    </alternativeName>
</protein>
<evidence type="ECO:0000256" key="2">
    <source>
        <dbReference type="ARBA" id="ARBA00013172"/>
    </source>
</evidence>
<keyword evidence="12" id="KW-1185">Reference proteome</keyword>
<dbReference type="PANTHER" id="PTHR12215">
    <property type="entry name" value="PHOSPHOPANTETHEINE TRANSFERASE"/>
    <property type="match status" value="1"/>
</dbReference>
<dbReference type="GO" id="GO:0019878">
    <property type="term" value="P:lysine biosynthetic process via aminoadipic acid"/>
    <property type="evidence" value="ECO:0007669"/>
    <property type="project" value="TreeGrafter"/>
</dbReference>
<evidence type="ECO:0000256" key="6">
    <source>
        <dbReference type="ARBA" id="ARBA00033443"/>
    </source>
</evidence>
<dbReference type="EC" id="2.7.8.7" evidence="2"/>
<comment type="similarity">
    <text evidence="1">Belongs to the P-Pant transferase superfamily. AcpS family.</text>
</comment>
<dbReference type="InterPro" id="IPR008278">
    <property type="entry name" value="4-PPantetheinyl_Trfase_dom"/>
</dbReference>
<evidence type="ECO:0000256" key="3">
    <source>
        <dbReference type="ARBA" id="ARBA00016301"/>
    </source>
</evidence>
<dbReference type="InterPro" id="IPR055066">
    <property type="entry name" value="AASDHPPT_N"/>
</dbReference>
<evidence type="ECO:0000256" key="4">
    <source>
        <dbReference type="ARBA" id="ARBA00022679"/>
    </source>
</evidence>
<dbReference type="Pfam" id="PF22624">
    <property type="entry name" value="AASDHPPT_N"/>
    <property type="match status" value="1"/>
</dbReference>
<dbReference type="PANTHER" id="PTHR12215:SF23">
    <property type="entry name" value="L-AMINOADIPATE-SEMIALDEHYDE DEHYDROGENASE-PHOSPHOPANTETHEINYL TRANSFERASE"/>
    <property type="match status" value="1"/>
</dbReference>
<comment type="catalytic activity">
    <reaction evidence="7">
        <text>apo-[ACP] + CoA = holo-[ACP] + adenosine 3',5'-bisphosphate + H(+)</text>
        <dbReference type="Rhea" id="RHEA:12068"/>
        <dbReference type="Rhea" id="RHEA-COMP:9685"/>
        <dbReference type="Rhea" id="RHEA-COMP:9690"/>
        <dbReference type="ChEBI" id="CHEBI:15378"/>
        <dbReference type="ChEBI" id="CHEBI:29999"/>
        <dbReference type="ChEBI" id="CHEBI:57287"/>
        <dbReference type="ChEBI" id="CHEBI:58343"/>
        <dbReference type="ChEBI" id="CHEBI:64479"/>
        <dbReference type="EC" id="2.7.8.7"/>
    </reaction>
    <physiologicalReaction direction="left-to-right" evidence="7">
        <dbReference type="Rhea" id="RHEA:12069"/>
    </physiologicalReaction>
</comment>
<dbReference type="InterPro" id="IPR037143">
    <property type="entry name" value="4-PPantetheinyl_Trfase_dom_sf"/>
</dbReference>
<dbReference type="EMBL" id="CANHGI010000006">
    <property type="protein sequence ID" value="CAI5455030.1"/>
    <property type="molecule type" value="Genomic_DNA"/>
</dbReference>
<evidence type="ECO:0000256" key="8">
    <source>
        <dbReference type="ARBA" id="ARBA00048794"/>
    </source>
</evidence>
<accession>A0A9P1J1P3</accession>
<evidence type="ECO:0000259" key="10">
    <source>
        <dbReference type="Pfam" id="PF22624"/>
    </source>
</evidence>
<sequence length="349" mass="40498">MSISLSIHLRNLTHPPTMNNQDSNKFCVVEGQSSFLFYYYFNFVSYFLAVRKQWQKRNANVIAGLLVFKLHLKMIISRNGSEKAVQSITEEEFQRIPEFRHREDALACLFGRLLLRHSAQKFTGEDWKNIKFERTERGKPYLVSPPETTFGLNVSHQGDYVAFASSCSSKVGVDIMRLDKERNNKTADEYINSMAKSASPEELRMMRSQPTEAMKMTMFYRYWCLKEAILKATGVGIMKDLNSLDFRVNMSDRYRPGCFVTSTTVNEDGKLQEQWVFEETFADTNHSAAVCKEKKLPRECVFRQDPEAKIFFSKITFSTLLENAEIINPMPNDAVDVFEEFMKKPRKTF</sequence>
<dbReference type="GO" id="GO:0000287">
    <property type="term" value="F:magnesium ion binding"/>
    <property type="evidence" value="ECO:0007669"/>
    <property type="project" value="InterPro"/>
</dbReference>
<name>A0A9P1J1P3_9PELO</name>
<dbReference type="OrthoDB" id="26719at2759"/>
<evidence type="ECO:0000313" key="11">
    <source>
        <dbReference type="EMBL" id="CAI5455030.1"/>
    </source>
</evidence>
<evidence type="ECO:0000256" key="5">
    <source>
        <dbReference type="ARBA" id="ARBA00030484"/>
    </source>
</evidence>
<dbReference type="GO" id="GO:0005829">
    <property type="term" value="C:cytosol"/>
    <property type="evidence" value="ECO:0007669"/>
    <property type="project" value="TreeGrafter"/>
</dbReference>
<evidence type="ECO:0000313" key="12">
    <source>
        <dbReference type="Proteomes" id="UP001152747"/>
    </source>
</evidence>
<comment type="catalytic activity">
    <reaction evidence="8">
        <text>apo-[ACP] + acetyl-CoA = acetyl-[ACP] + adenosine 3',5'-bisphosphate + H(+)</text>
        <dbReference type="Rhea" id="RHEA:46564"/>
        <dbReference type="Rhea" id="RHEA-COMP:9621"/>
        <dbReference type="Rhea" id="RHEA-COMP:9690"/>
        <dbReference type="ChEBI" id="CHEBI:15378"/>
        <dbReference type="ChEBI" id="CHEBI:29999"/>
        <dbReference type="ChEBI" id="CHEBI:57288"/>
        <dbReference type="ChEBI" id="CHEBI:58343"/>
        <dbReference type="ChEBI" id="CHEBI:78446"/>
    </reaction>
    <physiologicalReaction direction="left-to-right" evidence="8">
        <dbReference type="Rhea" id="RHEA:46565"/>
    </physiologicalReaction>
</comment>
<keyword evidence="4" id="KW-0808">Transferase</keyword>
<dbReference type="AlphaFoldDB" id="A0A9P1J1P3"/>
<dbReference type="InterPro" id="IPR050559">
    <property type="entry name" value="P-Pant_transferase_sf"/>
</dbReference>
<dbReference type="SUPFAM" id="SSF56214">
    <property type="entry name" value="4'-phosphopantetheinyl transferase"/>
    <property type="match status" value="2"/>
</dbReference>
<evidence type="ECO:0000259" key="9">
    <source>
        <dbReference type="Pfam" id="PF01648"/>
    </source>
</evidence>
<gene>
    <name evidence="11" type="ORF">CAMP_LOCUS17667</name>
</gene>
<evidence type="ECO:0000256" key="7">
    <source>
        <dbReference type="ARBA" id="ARBA00048641"/>
    </source>
</evidence>
<feature type="domain" description="4'-phosphopantetheinyl transferase" evidence="9">
    <location>
        <begin position="171"/>
        <end position="289"/>
    </location>
</feature>
<proteinExistence type="inferred from homology"/>
<dbReference type="Gene3D" id="3.90.470.20">
    <property type="entry name" value="4'-phosphopantetheinyl transferase domain"/>
    <property type="match status" value="2"/>
</dbReference>
<dbReference type="GO" id="GO:0008897">
    <property type="term" value="F:holo-[acyl-carrier-protein] synthase activity"/>
    <property type="evidence" value="ECO:0007669"/>
    <property type="project" value="UniProtKB-EC"/>
</dbReference>
<feature type="domain" description="4'-phosphopantetheinyl transferase N-terminal" evidence="10">
    <location>
        <begin position="82"/>
        <end position="167"/>
    </location>
</feature>
<evidence type="ECO:0000256" key="1">
    <source>
        <dbReference type="ARBA" id="ARBA00006195"/>
    </source>
</evidence>